<dbReference type="Pfam" id="PF00440">
    <property type="entry name" value="TetR_N"/>
    <property type="match status" value="1"/>
</dbReference>
<dbReference type="InterPro" id="IPR036271">
    <property type="entry name" value="Tet_transcr_reg_TetR-rel_C_sf"/>
</dbReference>
<evidence type="ECO:0000313" key="6">
    <source>
        <dbReference type="EMBL" id="MCU6792720.1"/>
    </source>
</evidence>
<keyword evidence="2 4" id="KW-0238">DNA-binding</keyword>
<evidence type="ECO:0000256" key="4">
    <source>
        <dbReference type="PROSITE-ProRule" id="PRU00335"/>
    </source>
</evidence>
<dbReference type="RefSeq" id="WP_262684095.1">
    <property type="nucleotide sequence ID" value="NZ_JAOQIO010000034.1"/>
</dbReference>
<keyword evidence="7" id="KW-1185">Reference proteome</keyword>
<keyword evidence="1" id="KW-0805">Transcription regulation</keyword>
<feature type="DNA-binding region" description="H-T-H motif" evidence="4">
    <location>
        <begin position="33"/>
        <end position="52"/>
    </location>
</feature>
<dbReference type="SUPFAM" id="SSF48498">
    <property type="entry name" value="Tetracyclin repressor-like, C-terminal domain"/>
    <property type="match status" value="1"/>
</dbReference>
<organism evidence="6 7">
    <name type="scientific">Paenibacillus baimaensis</name>
    <dbReference type="NCBI Taxonomy" id="2982185"/>
    <lineage>
        <taxon>Bacteria</taxon>
        <taxon>Bacillati</taxon>
        <taxon>Bacillota</taxon>
        <taxon>Bacilli</taxon>
        <taxon>Bacillales</taxon>
        <taxon>Paenibacillaceae</taxon>
        <taxon>Paenibacillus</taxon>
    </lineage>
</organism>
<dbReference type="PANTHER" id="PTHR47506">
    <property type="entry name" value="TRANSCRIPTIONAL REGULATORY PROTEIN"/>
    <property type="match status" value="1"/>
</dbReference>
<dbReference type="Gene3D" id="1.10.357.10">
    <property type="entry name" value="Tetracycline Repressor, domain 2"/>
    <property type="match status" value="1"/>
</dbReference>
<dbReference type="InterPro" id="IPR009057">
    <property type="entry name" value="Homeodomain-like_sf"/>
</dbReference>
<keyword evidence="3" id="KW-0804">Transcription</keyword>
<evidence type="ECO:0000256" key="2">
    <source>
        <dbReference type="ARBA" id="ARBA00023125"/>
    </source>
</evidence>
<name>A0ABT2UDJ2_9BACL</name>
<dbReference type="PANTHER" id="PTHR47506:SF1">
    <property type="entry name" value="HTH-TYPE TRANSCRIPTIONAL REGULATOR YJDC"/>
    <property type="match status" value="1"/>
</dbReference>
<dbReference type="PROSITE" id="PS50977">
    <property type="entry name" value="HTH_TETR_2"/>
    <property type="match status" value="1"/>
</dbReference>
<evidence type="ECO:0000259" key="5">
    <source>
        <dbReference type="PROSITE" id="PS50977"/>
    </source>
</evidence>
<dbReference type="Gene3D" id="1.10.10.60">
    <property type="entry name" value="Homeodomain-like"/>
    <property type="match status" value="1"/>
</dbReference>
<accession>A0ABT2UDJ2</accession>
<gene>
    <name evidence="6" type="ORF">OB236_11375</name>
</gene>
<reference evidence="6 7" key="1">
    <citation type="submission" date="2022-09" db="EMBL/GenBank/DDBJ databases">
        <authorList>
            <person name="Han X.L."/>
            <person name="Wang Q."/>
            <person name="Lu T."/>
        </authorList>
    </citation>
    <scope>NUCLEOTIDE SEQUENCE [LARGE SCALE GENOMIC DNA]</scope>
    <source>
        <strain evidence="6 7">WQ 127069</strain>
    </source>
</reference>
<evidence type="ECO:0000313" key="7">
    <source>
        <dbReference type="Proteomes" id="UP001652445"/>
    </source>
</evidence>
<dbReference type="EMBL" id="JAOQIO010000034">
    <property type="protein sequence ID" value="MCU6792720.1"/>
    <property type="molecule type" value="Genomic_DNA"/>
</dbReference>
<sequence>MPRTGRPRTFNRDDAVATAMLLFWEHGFESTSLAQLRAVMGGISAASFYAAFESKEVLFREAVDQYMSTYGQVSESFRDKSMTSKAAIEQGLRRSARMQTESSHPLGCLLVLSAVNCSPEQKHIQEMLAKEREKVRGWLKDCIERAVANDELPVSTDISMLVTLFETFLRGISQQARDCVPYVAIDAAITQLMSVWDALSGKQGEQGGDQA</sequence>
<dbReference type="InterPro" id="IPR001647">
    <property type="entry name" value="HTH_TetR"/>
</dbReference>
<evidence type="ECO:0000256" key="1">
    <source>
        <dbReference type="ARBA" id="ARBA00023015"/>
    </source>
</evidence>
<proteinExistence type="predicted"/>
<feature type="domain" description="HTH tetR-type" evidence="5">
    <location>
        <begin position="9"/>
        <end position="70"/>
    </location>
</feature>
<comment type="caution">
    <text evidence="6">The sequence shown here is derived from an EMBL/GenBank/DDBJ whole genome shotgun (WGS) entry which is preliminary data.</text>
</comment>
<dbReference type="Proteomes" id="UP001652445">
    <property type="component" value="Unassembled WGS sequence"/>
</dbReference>
<dbReference type="InterPro" id="IPR011075">
    <property type="entry name" value="TetR_C"/>
</dbReference>
<dbReference type="SUPFAM" id="SSF46689">
    <property type="entry name" value="Homeodomain-like"/>
    <property type="match status" value="1"/>
</dbReference>
<dbReference type="Pfam" id="PF16925">
    <property type="entry name" value="TetR_C_13"/>
    <property type="match status" value="1"/>
</dbReference>
<protein>
    <submittedName>
        <fullName evidence="6">TetR/AcrR family transcriptional regulator</fullName>
    </submittedName>
</protein>
<evidence type="ECO:0000256" key="3">
    <source>
        <dbReference type="ARBA" id="ARBA00023163"/>
    </source>
</evidence>